<proteinExistence type="predicted"/>
<feature type="domain" description="ABC-type uncharacterised transport system" evidence="2">
    <location>
        <begin position="207"/>
        <end position="457"/>
    </location>
</feature>
<reference evidence="4" key="1">
    <citation type="submission" date="2018-06" db="EMBL/GenBank/DDBJ databases">
        <authorList>
            <person name="Zhirakovskaya E."/>
        </authorList>
    </citation>
    <scope>NUCLEOTIDE SEQUENCE</scope>
</reference>
<feature type="transmembrane region" description="Helical" evidence="1">
    <location>
        <begin position="489"/>
        <end position="511"/>
    </location>
</feature>
<protein>
    <submittedName>
        <fullName evidence="4">Uncharacterized protein</fullName>
    </submittedName>
</protein>
<feature type="transmembrane region" description="Helical" evidence="1">
    <location>
        <begin position="32"/>
        <end position="50"/>
    </location>
</feature>
<sequence length="517" mass="57172">MKGLNRVVGPLAPALIVIGGLIYAITGEMSTLAISLIWVGLLLLLLFLYVGFSDIRELIAKRSTKYAANTAIMTIIFVVVVGMISVMSVRYKVRVDLTENSRYTLSAQTVKILKSLKKDVEVVAFYRSDERTRQAMYDLLKEYAYYSSKFTFRFVDPDKNPAETIKYGITSYRTTVFSYGTKTEVVGTESESRMTNALIRLLTDDVKTIYFVTGHGEKDINSKQGDGYSQVKDAIEKENHQVKKLLLMSVDQVPKNAAAIVLNGPETNLLPSELDKITAYLGRGGRVLFMLDPGSGASLSSYLAGFGFEIGNNLIIDKLSQVYGANYLTPVVVEYNKDHILTNEFTVATFYPAAQSVSIKEEPAKGSYNLAKTSVNSWAITGELTDENLQYDPDRHRRGPLTVVAVAAVEVNVSEANADNNNASIKKWGKIVVTGDSDFAGNTHLKLAGNKDFFLNMLNWLAEENVLISIRKTEPGLTPLMLSNVQGKLVFWLSVVIVPSLVMMVGIGVFLRKRRVV</sequence>
<dbReference type="InterPro" id="IPR055396">
    <property type="entry name" value="DUF7088"/>
</dbReference>
<keyword evidence="1" id="KW-0812">Transmembrane</keyword>
<keyword evidence="1" id="KW-1133">Transmembrane helix</keyword>
<dbReference type="AlphaFoldDB" id="A0A3B1AYV4"/>
<organism evidence="4">
    <name type="scientific">hydrothermal vent metagenome</name>
    <dbReference type="NCBI Taxonomy" id="652676"/>
    <lineage>
        <taxon>unclassified sequences</taxon>
        <taxon>metagenomes</taxon>
        <taxon>ecological metagenomes</taxon>
    </lineage>
</organism>
<evidence type="ECO:0000256" key="1">
    <source>
        <dbReference type="SAM" id="Phobius"/>
    </source>
</evidence>
<evidence type="ECO:0000259" key="3">
    <source>
        <dbReference type="Pfam" id="PF23357"/>
    </source>
</evidence>
<name>A0A3B1AYV4_9ZZZZ</name>
<dbReference type="InterPro" id="IPR019196">
    <property type="entry name" value="ABC_transp_unknown"/>
</dbReference>
<dbReference type="Gene3D" id="3.40.30.10">
    <property type="entry name" value="Glutaredoxin"/>
    <property type="match status" value="1"/>
</dbReference>
<dbReference type="Pfam" id="PF09822">
    <property type="entry name" value="ABC_transp_aux"/>
    <property type="match status" value="1"/>
</dbReference>
<feature type="domain" description="DUF7088" evidence="3">
    <location>
        <begin position="99"/>
        <end position="183"/>
    </location>
</feature>
<dbReference type="Pfam" id="PF23357">
    <property type="entry name" value="DUF7088"/>
    <property type="match status" value="1"/>
</dbReference>
<dbReference type="SUPFAM" id="SSF52833">
    <property type="entry name" value="Thioredoxin-like"/>
    <property type="match status" value="1"/>
</dbReference>
<evidence type="ECO:0000313" key="4">
    <source>
        <dbReference type="EMBL" id="VAX11269.1"/>
    </source>
</evidence>
<feature type="transmembrane region" description="Helical" evidence="1">
    <location>
        <begin position="71"/>
        <end position="91"/>
    </location>
</feature>
<dbReference type="InterPro" id="IPR029062">
    <property type="entry name" value="Class_I_gatase-like"/>
</dbReference>
<dbReference type="EMBL" id="UOFX01000083">
    <property type="protein sequence ID" value="VAX11269.1"/>
    <property type="molecule type" value="Genomic_DNA"/>
</dbReference>
<evidence type="ECO:0000259" key="2">
    <source>
        <dbReference type="Pfam" id="PF09822"/>
    </source>
</evidence>
<dbReference type="InterPro" id="IPR036249">
    <property type="entry name" value="Thioredoxin-like_sf"/>
</dbReference>
<dbReference type="SUPFAM" id="SSF52317">
    <property type="entry name" value="Class I glutamine amidotransferase-like"/>
    <property type="match status" value="1"/>
</dbReference>
<keyword evidence="1" id="KW-0472">Membrane</keyword>
<feature type="transmembrane region" description="Helical" evidence="1">
    <location>
        <begin position="7"/>
        <end position="26"/>
    </location>
</feature>
<gene>
    <name evidence="4" type="ORF">MNBD_GAMMA26-865</name>
</gene>
<accession>A0A3B1AYV4</accession>